<keyword evidence="16" id="KW-1185">Reference proteome</keyword>
<comment type="similarity">
    <text evidence="11">Belongs to the ABC transporter superfamily. UvrA family.</text>
</comment>
<dbReference type="GO" id="GO:0005737">
    <property type="term" value="C:cytoplasm"/>
    <property type="evidence" value="ECO:0007669"/>
    <property type="project" value="UniProtKB-SubCell"/>
</dbReference>
<sequence>MAVIDQKPIAASSRSSLLTALNLAIPIRKMFAQASGMKPSMFSPNGQGACPLCKGRGSIRIDMAFMEDIEVECEQCGGRKFNETALSARVARGEKKLSIADVLSADLGQLQWVFSEQADIADVLNLLRNVGLGYLTLGQTLDSLSGGELQRIKLVRLLAQRQDSESIIVLDEVFDGLHPQDVNRLVAFLRNLSEQGRTIIVVEHNPLVIGQVDYVVDLGPGAGDEGGNVVFSGTPTALAECEESTTGKWLRRLSKRTKLAR</sequence>
<dbReference type="Pfam" id="PF13304">
    <property type="entry name" value="AAA_21"/>
    <property type="match status" value="1"/>
</dbReference>
<dbReference type="AlphaFoldDB" id="A0A0K2GYT6"/>
<dbReference type="GO" id="GO:0016887">
    <property type="term" value="F:ATP hydrolysis activity"/>
    <property type="evidence" value="ECO:0007669"/>
    <property type="project" value="InterPro"/>
</dbReference>
<comment type="subcellular location">
    <subcellularLocation>
        <location evidence="1">Cytoplasm</location>
    </subcellularLocation>
</comment>
<protein>
    <recommendedName>
        <fullName evidence="12">UvrABC system protein A</fullName>
    </recommendedName>
    <alternativeName>
        <fullName evidence="13">Excinuclease ABC subunit A</fullName>
    </alternativeName>
</protein>
<evidence type="ECO:0000256" key="9">
    <source>
        <dbReference type="ARBA" id="ARBA00023125"/>
    </source>
</evidence>
<keyword evidence="2" id="KW-0963">Cytoplasm</keyword>
<evidence type="ECO:0000259" key="14">
    <source>
        <dbReference type="Pfam" id="PF13304"/>
    </source>
</evidence>
<keyword evidence="10" id="KW-0234">DNA repair</keyword>
<feature type="domain" description="ATPase AAA-type core" evidence="14">
    <location>
        <begin position="140"/>
        <end position="209"/>
    </location>
</feature>
<proteinExistence type="inferred from homology"/>
<accession>A0A0K2GYT6</accession>
<dbReference type="InterPro" id="IPR017871">
    <property type="entry name" value="ABC_transporter-like_CS"/>
</dbReference>
<dbReference type="STRING" id="1408189.CLAC_01595"/>
<evidence type="ECO:0000256" key="13">
    <source>
        <dbReference type="ARBA" id="ARBA00042156"/>
    </source>
</evidence>
<evidence type="ECO:0000256" key="12">
    <source>
        <dbReference type="ARBA" id="ARBA00039316"/>
    </source>
</evidence>
<evidence type="ECO:0000256" key="1">
    <source>
        <dbReference type="ARBA" id="ARBA00004496"/>
    </source>
</evidence>
<dbReference type="Gene3D" id="3.40.50.300">
    <property type="entry name" value="P-loop containing nucleotide triphosphate hydrolases"/>
    <property type="match status" value="1"/>
</dbReference>
<keyword evidence="5" id="KW-0227">DNA damage</keyword>
<dbReference type="KEGG" id="clw:CLAC_01595"/>
<evidence type="ECO:0000256" key="7">
    <source>
        <dbReference type="ARBA" id="ARBA00022840"/>
    </source>
</evidence>
<dbReference type="GO" id="GO:0004518">
    <property type="term" value="F:nuclease activity"/>
    <property type="evidence" value="ECO:0007669"/>
    <property type="project" value="UniProtKB-KW"/>
</dbReference>
<dbReference type="PANTHER" id="PTHR43152">
    <property type="entry name" value="UVRABC SYSTEM PROTEIN A"/>
    <property type="match status" value="1"/>
</dbReference>
<evidence type="ECO:0000256" key="4">
    <source>
        <dbReference type="ARBA" id="ARBA00022741"/>
    </source>
</evidence>
<organism evidence="15 16">
    <name type="scientific">Corynebacterium lactis RW2-5</name>
    <dbReference type="NCBI Taxonomy" id="1408189"/>
    <lineage>
        <taxon>Bacteria</taxon>
        <taxon>Bacillati</taxon>
        <taxon>Actinomycetota</taxon>
        <taxon>Actinomycetes</taxon>
        <taxon>Mycobacteriales</taxon>
        <taxon>Corynebacteriaceae</taxon>
        <taxon>Corynebacterium</taxon>
    </lineage>
</organism>
<reference evidence="15 16" key="1">
    <citation type="submission" date="2013-10" db="EMBL/GenBank/DDBJ databases">
        <title>Complete genome sequence of Corynebacterium lactis DSM 45799(T), isolated from raw cow milk.</title>
        <authorList>
            <person name="Ruckert C."/>
            <person name="Albersmeier A."/>
            <person name="Lipski A."/>
            <person name="Kalinowski J."/>
        </authorList>
    </citation>
    <scope>NUCLEOTIDE SEQUENCE [LARGE SCALE GENOMIC DNA]</scope>
    <source>
        <strain evidence="15 16">RW2-5</strain>
    </source>
</reference>
<dbReference type="Gene3D" id="1.20.1580.10">
    <property type="entry name" value="ABC transporter ATPase like domain"/>
    <property type="match status" value="1"/>
</dbReference>
<keyword evidence="7" id="KW-0067">ATP-binding</keyword>
<evidence type="ECO:0000256" key="11">
    <source>
        <dbReference type="ARBA" id="ARBA00038000"/>
    </source>
</evidence>
<keyword evidence="8" id="KW-0267">Excision nuclease</keyword>
<name>A0A0K2GYT6_9CORY</name>
<evidence type="ECO:0000256" key="3">
    <source>
        <dbReference type="ARBA" id="ARBA00022737"/>
    </source>
</evidence>
<dbReference type="GO" id="GO:0005524">
    <property type="term" value="F:ATP binding"/>
    <property type="evidence" value="ECO:0007669"/>
    <property type="project" value="UniProtKB-KW"/>
</dbReference>
<dbReference type="GO" id="GO:0003677">
    <property type="term" value="F:DNA binding"/>
    <property type="evidence" value="ECO:0007669"/>
    <property type="project" value="UniProtKB-KW"/>
</dbReference>
<evidence type="ECO:0000256" key="6">
    <source>
        <dbReference type="ARBA" id="ARBA00022769"/>
    </source>
</evidence>
<gene>
    <name evidence="15" type="ORF">CLAC_01595</name>
</gene>
<evidence type="ECO:0000256" key="2">
    <source>
        <dbReference type="ARBA" id="ARBA00022490"/>
    </source>
</evidence>
<evidence type="ECO:0000256" key="5">
    <source>
        <dbReference type="ARBA" id="ARBA00022763"/>
    </source>
</evidence>
<dbReference type="EMBL" id="CP006841">
    <property type="protein sequence ID" value="ALA66641.1"/>
    <property type="molecule type" value="Genomic_DNA"/>
</dbReference>
<evidence type="ECO:0000256" key="10">
    <source>
        <dbReference type="ARBA" id="ARBA00023204"/>
    </source>
</evidence>
<dbReference type="PANTHER" id="PTHR43152:SF3">
    <property type="entry name" value="UVRABC SYSTEM PROTEIN A"/>
    <property type="match status" value="1"/>
</dbReference>
<evidence type="ECO:0000313" key="16">
    <source>
        <dbReference type="Proteomes" id="UP000058446"/>
    </source>
</evidence>
<dbReference type="GO" id="GO:0006281">
    <property type="term" value="P:DNA repair"/>
    <property type="evidence" value="ECO:0007669"/>
    <property type="project" value="UniProtKB-KW"/>
</dbReference>
<dbReference type="Proteomes" id="UP000058446">
    <property type="component" value="Chromosome"/>
</dbReference>
<dbReference type="InterPro" id="IPR003959">
    <property type="entry name" value="ATPase_AAA_core"/>
</dbReference>
<keyword evidence="3" id="KW-0677">Repeat</keyword>
<dbReference type="InterPro" id="IPR027417">
    <property type="entry name" value="P-loop_NTPase"/>
</dbReference>
<keyword evidence="4" id="KW-0547">Nucleotide-binding</keyword>
<keyword evidence="6" id="KW-0228">DNA excision</keyword>
<keyword evidence="9" id="KW-0238">DNA-binding</keyword>
<dbReference type="SUPFAM" id="SSF52540">
    <property type="entry name" value="P-loop containing nucleoside triphosphate hydrolases"/>
    <property type="match status" value="1"/>
</dbReference>
<evidence type="ECO:0000313" key="15">
    <source>
        <dbReference type="EMBL" id="ALA66641.1"/>
    </source>
</evidence>
<evidence type="ECO:0000256" key="8">
    <source>
        <dbReference type="ARBA" id="ARBA00022881"/>
    </source>
</evidence>
<dbReference type="PROSITE" id="PS00211">
    <property type="entry name" value="ABC_TRANSPORTER_1"/>
    <property type="match status" value="1"/>
</dbReference>
<dbReference type="PATRIC" id="fig|1408189.4.peg.318"/>